<dbReference type="PANTHER" id="PTHR44858">
    <property type="entry name" value="TETRATRICOPEPTIDE REPEAT PROTEIN 6"/>
    <property type="match status" value="1"/>
</dbReference>
<feature type="repeat" description="TPR" evidence="3">
    <location>
        <begin position="255"/>
        <end position="288"/>
    </location>
</feature>
<dbReference type="EMBL" id="BCNO01000002">
    <property type="protein sequence ID" value="GAQ95358.1"/>
    <property type="molecule type" value="Genomic_DNA"/>
</dbReference>
<dbReference type="OrthoDB" id="9790606at2"/>
<evidence type="ECO:0000256" key="3">
    <source>
        <dbReference type="PROSITE-ProRule" id="PRU00339"/>
    </source>
</evidence>
<organism evidence="5 6">
    <name type="scientific">Thermodesulfovibrio aggregans</name>
    <dbReference type="NCBI Taxonomy" id="86166"/>
    <lineage>
        <taxon>Bacteria</taxon>
        <taxon>Pseudomonadati</taxon>
        <taxon>Nitrospirota</taxon>
        <taxon>Thermodesulfovibrionia</taxon>
        <taxon>Thermodesulfovibrionales</taxon>
        <taxon>Thermodesulfovibrionaceae</taxon>
        <taxon>Thermodesulfovibrio</taxon>
    </lineage>
</organism>
<dbReference type="Pfam" id="PF13174">
    <property type="entry name" value="TPR_6"/>
    <property type="match status" value="1"/>
</dbReference>
<dbReference type="InterPro" id="IPR019734">
    <property type="entry name" value="TPR_rpt"/>
</dbReference>
<proteinExistence type="predicted"/>
<dbReference type="Pfam" id="PF13181">
    <property type="entry name" value="TPR_8"/>
    <property type="match status" value="1"/>
</dbReference>
<dbReference type="PROSITE" id="PS50106">
    <property type="entry name" value="PDZ"/>
    <property type="match status" value="1"/>
</dbReference>
<protein>
    <submittedName>
        <fullName evidence="5">Tetratricopeptide repeat-containing protein</fullName>
    </submittedName>
</protein>
<dbReference type="AlphaFoldDB" id="A0A0U9HQP6"/>
<dbReference type="SMART" id="SM00028">
    <property type="entry name" value="TPR"/>
    <property type="match status" value="9"/>
</dbReference>
<evidence type="ECO:0000259" key="4">
    <source>
        <dbReference type="PROSITE" id="PS50106"/>
    </source>
</evidence>
<dbReference type="SMART" id="SM00228">
    <property type="entry name" value="PDZ"/>
    <property type="match status" value="1"/>
</dbReference>
<keyword evidence="1" id="KW-0677">Repeat</keyword>
<dbReference type="Gene3D" id="1.25.40.10">
    <property type="entry name" value="Tetratricopeptide repeat domain"/>
    <property type="match status" value="3"/>
</dbReference>
<comment type="caution">
    <text evidence="5">The sequence shown here is derived from an EMBL/GenBank/DDBJ whole genome shotgun (WGS) entry which is preliminary data.</text>
</comment>
<gene>
    <name evidence="5" type="ORF">TAGGR_2248</name>
</gene>
<dbReference type="InterPro" id="IPR011990">
    <property type="entry name" value="TPR-like_helical_dom_sf"/>
</dbReference>
<feature type="repeat" description="TPR" evidence="3">
    <location>
        <begin position="289"/>
        <end position="322"/>
    </location>
</feature>
<dbReference type="InterPro" id="IPR050498">
    <property type="entry name" value="Ycf3"/>
</dbReference>
<dbReference type="Pfam" id="PF14559">
    <property type="entry name" value="TPR_19"/>
    <property type="match status" value="1"/>
</dbReference>
<dbReference type="InterPro" id="IPR036034">
    <property type="entry name" value="PDZ_sf"/>
</dbReference>
<dbReference type="Pfam" id="PF17820">
    <property type="entry name" value="PDZ_6"/>
    <property type="match status" value="1"/>
</dbReference>
<dbReference type="CDD" id="cd06782">
    <property type="entry name" value="cpPDZ_CPP-like"/>
    <property type="match status" value="1"/>
</dbReference>
<accession>A0A0U9HQP6</accession>
<evidence type="ECO:0000313" key="5">
    <source>
        <dbReference type="EMBL" id="GAQ95358.1"/>
    </source>
</evidence>
<dbReference type="PROSITE" id="PS50005">
    <property type="entry name" value="TPR"/>
    <property type="match status" value="4"/>
</dbReference>
<dbReference type="RefSeq" id="WP_059176799.1">
    <property type="nucleotide sequence ID" value="NZ_BCNO01000002.1"/>
</dbReference>
<feature type="repeat" description="TPR" evidence="3">
    <location>
        <begin position="622"/>
        <end position="655"/>
    </location>
</feature>
<dbReference type="GO" id="GO:0046813">
    <property type="term" value="P:receptor-mediated virion attachment to host cell"/>
    <property type="evidence" value="ECO:0007669"/>
    <property type="project" value="TreeGrafter"/>
</dbReference>
<dbReference type="SUPFAM" id="SSF48452">
    <property type="entry name" value="TPR-like"/>
    <property type="match status" value="2"/>
</dbReference>
<dbReference type="STRING" id="86166.TAGGR_2248"/>
<dbReference type="PANTHER" id="PTHR44858:SF1">
    <property type="entry name" value="UDP-N-ACETYLGLUCOSAMINE--PEPTIDE N-ACETYLGLUCOSAMINYLTRANSFERASE SPINDLY-RELATED"/>
    <property type="match status" value="1"/>
</dbReference>
<dbReference type="InterPro" id="IPR001478">
    <property type="entry name" value="PDZ"/>
</dbReference>
<name>A0A0U9HQP6_9BACT</name>
<dbReference type="SUPFAM" id="SSF50156">
    <property type="entry name" value="PDZ domain-like"/>
    <property type="match status" value="1"/>
</dbReference>
<keyword evidence="2 3" id="KW-0802">TPR repeat</keyword>
<evidence type="ECO:0000256" key="2">
    <source>
        <dbReference type="ARBA" id="ARBA00022803"/>
    </source>
</evidence>
<dbReference type="PROSITE" id="PS51257">
    <property type="entry name" value="PROKAR_LIPOPROTEIN"/>
    <property type="match status" value="1"/>
</dbReference>
<reference evidence="6" key="1">
    <citation type="submission" date="2016-01" db="EMBL/GenBank/DDBJ databases">
        <title>Draft genome sequence of Thermodesulfovibrio aggregans strain TGE-P1.</title>
        <authorList>
            <person name="Sekiguchi Y."/>
            <person name="Ohashi A."/>
            <person name="Matsuura N."/>
            <person name="Tourlousse M.D."/>
        </authorList>
    </citation>
    <scope>NUCLEOTIDE SEQUENCE [LARGE SCALE GENOMIC DNA]</scope>
    <source>
        <strain evidence="6">TGE-P1</strain>
    </source>
</reference>
<evidence type="ECO:0000256" key="1">
    <source>
        <dbReference type="ARBA" id="ARBA00022737"/>
    </source>
</evidence>
<sequence>MKAIRFLLLIPLVLALISCEPIRITTKVEPFKIEPPKEAPVVKKLPYEAVVLVDDSEISSATHYDYNAGVIHTVEFPTGSILRQVLPIYFDSMFTRTIYEKDLSFIPSQNQVVIDARIDNINFSQKCCLPTVLEVNARTKFIIYDNDLIEIALPVYGIGYGTTSKSGLFVSIDKKDYGNTAYQAISNSLKTTTDELYQAIQNPKAQISEAKQLINKDPSNIYAYRVVANLSLKNNDIAEAVAAAQMHVQLAPKDPDGYLLLYKCYLAQKKYKDAASQLEQAVALAPKNANLIMKLYDFYTKKGRYEKAVEAVKKYIEQRPDDNYAPLRLALLYFKMGRYEEEVKISEKAINSLSFSGIGASIIKNEDEYAKIKSIEPNSPAQKAGLEPNCEIVEIDGKSTVDMKLNEIVAKLRGEEGTEVKLTLRKPETGETFTKSLIREKFYTEPVAASYMSLIALINLETNEKTKAQSYIEQAQKISFQNDFVKIAKASLYLKEMQYEKALNEATAVKDSDYALLIQAIAHAKMGNYEQSLSLYKKFSNSNSLLITKRAINEFFTALYPYLEKVENKAIEYEKAGQYGQALKEYARLIEISDADKAKWVRSRVARIIAQNPSLVELKDEARKYFLHAEVLFTKDKFEEAIEELDRAIQIQPFNPQIYFNKALLHEKISDYAGAIENMEIYLQLNPNAPNGQTIKDQIYKWRFILEKEL</sequence>
<dbReference type="InterPro" id="IPR041489">
    <property type="entry name" value="PDZ_6"/>
</dbReference>
<dbReference type="Pfam" id="PF13414">
    <property type="entry name" value="TPR_11"/>
    <property type="match status" value="1"/>
</dbReference>
<dbReference type="Proteomes" id="UP000054976">
    <property type="component" value="Unassembled WGS sequence"/>
</dbReference>
<keyword evidence="6" id="KW-1185">Reference proteome</keyword>
<dbReference type="Gene3D" id="2.30.42.10">
    <property type="match status" value="1"/>
</dbReference>
<feature type="domain" description="PDZ" evidence="4">
    <location>
        <begin position="342"/>
        <end position="413"/>
    </location>
</feature>
<dbReference type="GO" id="GO:0009279">
    <property type="term" value="C:cell outer membrane"/>
    <property type="evidence" value="ECO:0007669"/>
    <property type="project" value="TreeGrafter"/>
</dbReference>
<feature type="repeat" description="TPR" evidence="3">
    <location>
        <begin position="656"/>
        <end position="689"/>
    </location>
</feature>
<evidence type="ECO:0000313" key="6">
    <source>
        <dbReference type="Proteomes" id="UP000054976"/>
    </source>
</evidence>